<keyword evidence="4" id="KW-0464">Manganese</keyword>
<dbReference type="InterPro" id="IPR038222">
    <property type="entry name" value="DHHA2_dom_sf"/>
</dbReference>
<evidence type="ECO:0000256" key="2">
    <source>
        <dbReference type="ARBA" id="ARBA00022723"/>
    </source>
</evidence>
<evidence type="ECO:0000313" key="6">
    <source>
        <dbReference type="EMBL" id="WFD48107.1"/>
    </source>
</evidence>
<dbReference type="GO" id="GO:0004309">
    <property type="term" value="F:exopolyphosphatase activity"/>
    <property type="evidence" value="ECO:0007669"/>
    <property type="project" value="UniProtKB-EC"/>
</dbReference>
<keyword evidence="7" id="KW-1185">Reference proteome</keyword>
<dbReference type="SMART" id="SM01131">
    <property type="entry name" value="DHHA2"/>
    <property type="match status" value="1"/>
</dbReference>
<accession>A0ABY8ETH1</accession>
<dbReference type="InterPro" id="IPR038763">
    <property type="entry name" value="DHH_sf"/>
</dbReference>
<evidence type="ECO:0000259" key="5">
    <source>
        <dbReference type="SMART" id="SM01131"/>
    </source>
</evidence>
<dbReference type="Pfam" id="PF02833">
    <property type="entry name" value="DHHA2"/>
    <property type="match status" value="1"/>
</dbReference>
<keyword evidence="2" id="KW-0479">Metal-binding</keyword>
<sequence>MASAPLAAFLRTRKGLAARGATHWVLGNEAGDLDSLACAIGFAFLSQYAEPSGPQWVPVVQTPRADLVLRPENLAMLHKCRVDPEALVCVDEVPALGADAVLALVDHNRVSDAFRAAQVAAIIDHHVDEGAHTSADARVVVPPERAGSCASVLTTYFAPRLPPAPPLPPAMADLLLSAVLIDTYNFSRDAGKAQAADEAARTFLARQSSYPTAEAQAALFDELVRAKSDVSALSVPQKLRRDYKLLECDARGGGAWRVGTSSTVEPLAALVRDGSDALFDALRTFATERALDVVVVLAGFQDDAGRTHRELLVYAPDARSPFGDALAVHHEHGVDLAPLAVRGVDAARDAFCAAYTQRDARVTRKQFAPAVRAVCVSLAK</sequence>
<organism evidence="6 7">
    <name type="scientific">Malassezia furfur</name>
    <name type="common">Pityriasis versicolor infection agent</name>
    <name type="synonym">Pityrosporum furfur</name>
    <dbReference type="NCBI Taxonomy" id="55194"/>
    <lineage>
        <taxon>Eukaryota</taxon>
        <taxon>Fungi</taxon>
        <taxon>Dikarya</taxon>
        <taxon>Basidiomycota</taxon>
        <taxon>Ustilaginomycotina</taxon>
        <taxon>Malasseziomycetes</taxon>
        <taxon>Malasseziales</taxon>
        <taxon>Malasseziaceae</taxon>
        <taxon>Malassezia</taxon>
    </lineage>
</organism>
<name>A0ABY8ETH1_MALFU</name>
<dbReference type="PANTHER" id="PTHR12112">
    <property type="entry name" value="BNIP - RELATED"/>
    <property type="match status" value="1"/>
</dbReference>
<dbReference type="Pfam" id="PF01368">
    <property type="entry name" value="DHH"/>
    <property type="match status" value="1"/>
</dbReference>
<reference evidence="6 7" key="1">
    <citation type="journal article" date="2020" name="Elife">
        <title>Loss of centromere function drives karyotype evolution in closely related Malassezia species.</title>
        <authorList>
            <person name="Sankaranarayanan S.R."/>
            <person name="Ianiri G."/>
            <person name="Coelho M.A."/>
            <person name="Reza M.H."/>
            <person name="Thimmappa B.C."/>
            <person name="Ganguly P."/>
            <person name="Vadnala R.N."/>
            <person name="Sun S."/>
            <person name="Siddharthan R."/>
            <person name="Tellgren-Roth C."/>
            <person name="Dawson T.L."/>
            <person name="Heitman J."/>
            <person name="Sanyal K."/>
        </authorList>
    </citation>
    <scope>NUCLEOTIDE SEQUENCE [LARGE SCALE GENOMIC DNA]</scope>
    <source>
        <strain evidence="6">CBS14141</strain>
    </source>
</reference>
<evidence type="ECO:0000256" key="4">
    <source>
        <dbReference type="ARBA" id="ARBA00023211"/>
    </source>
</evidence>
<comment type="cofactor">
    <cofactor evidence="1">
        <name>Mn(2+)</name>
        <dbReference type="ChEBI" id="CHEBI:29035"/>
    </cofactor>
</comment>
<dbReference type="Gene3D" id="3.90.1640.10">
    <property type="entry name" value="inorganic pyrophosphatase (n-terminal core)"/>
    <property type="match status" value="1"/>
</dbReference>
<dbReference type="InterPro" id="IPR001667">
    <property type="entry name" value="DDH_dom"/>
</dbReference>
<proteinExistence type="predicted"/>
<dbReference type="PANTHER" id="PTHR12112:SF39">
    <property type="entry name" value="EG:152A3.5 PROTEIN (FBGN0003116_PN PROTEIN)"/>
    <property type="match status" value="1"/>
</dbReference>
<feature type="domain" description="DHHA2" evidence="5">
    <location>
        <begin position="220"/>
        <end position="375"/>
    </location>
</feature>
<dbReference type="EMBL" id="CP046236">
    <property type="protein sequence ID" value="WFD48107.1"/>
    <property type="molecule type" value="Genomic_DNA"/>
</dbReference>
<dbReference type="SUPFAM" id="SSF64182">
    <property type="entry name" value="DHH phosphoesterases"/>
    <property type="match status" value="1"/>
</dbReference>
<dbReference type="Gene3D" id="3.10.310.20">
    <property type="entry name" value="DHHA2 domain"/>
    <property type="match status" value="1"/>
</dbReference>
<protein>
    <submittedName>
        <fullName evidence="6">Exopolyphosphatase</fullName>
        <ecNumber evidence="6">3.6.1.11</ecNumber>
    </submittedName>
</protein>
<evidence type="ECO:0000256" key="1">
    <source>
        <dbReference type="ARBA" id="ARBA00001936"/>
    </source>
</evidence>
<gene>
    <name evidence="6" type="primary">PPX1_1</name>
    <name evidence="6" type="ORF">GLX27_002775</name>
</gene>
<dbReference type="Proteomes" id="UP000818624">
    <property type="component" value="Chromosome 3"/>
</dbReference>
<dbReference type="EC" id="3.6.1.11" evidence="6"/>
<dbReference type="InterPro" id="IPR004097">
    <property type="entry name" value="DHHA2"/>
</dbReference>
<evidence type="ECO:0000313" key="7">
    <source>
        <dbReference type="Proteomes" id="UP000818624"/>
    </source>
</evidence>
<evidence type="ECO:0000256" key="3">
    <source>
        <dbReference type="ARBA" id="ARBA00022801"/>
    </source>
</evidence>
<keyword evidence="3 6" id="KW-0378">Hydrolase</keyword>